<keyword evidence="1" id="KW-1133">Transmembrane helix</keyword>
<comment type="caution">
    <text evidence="2">The sequence shown here is derived from an EMBL/GenBank/DDBJ whole genome shotgun (WGS) entry which is preliminary data.</text>
</comment>
<evidence type="ECO:0000313" key="3">
    <source>
        <dbReference type="Proteomes" id="UP001341840"/>
    </source>
</evidence>
<feature type="transmembrane region" description="Helical" evidence="1">
    <location>
        <begin position="34"/>
        <end position="52"/>
    </location>
</feature>
<protein>
    <submittedName>
        <fullName evidence="2">Uncharacterized protein</fullName>
    </submittedName>
</protein>
<keyword evidence="1" id="KW-0812">Transmembrane</keyword>
<dbReference type="EMBL" id="JASCZI010272014">
    <property type="protein sequence ID" value="MED6219201.1"/>
    <property type="molecule type" value="Genomic_DNA"/>
</dbReference>
<gene>
    <name evidence="2" type="ORF">PIB30_033724</name>
</gene>
<sequence>MGFVRVEPKKSVGRFLRGTHKCPNPLKGSWGAPFYVLCAVALVNGTVLVATVERKSRLLSKLGYRILTLYFGFWPSANRRNMTKGKDDLPLETHGAVEEPTPFMVIPSEAWIQPHGVEL</sequence>
<organism evidence="2 3">
    <name type="scientific">Stylosanthes scabra</name>
    <dbReference type="NCBI Taxonomy" id="79078"/>
    <lineage>
        <taxon>Eukaryota</taxon>
        <taxon>Viridiplantae</taxon>
        <taxon>Streptophyta</taxon>
        <taxon>Embryophyta</taxon>
        <taxon>Tracheophyta</taxon>
        <taxon>Spermatophyta</taxon>
        <taxon>Magnoliopsida</taxon>
        <taxon>eudicotyledons</taxon>
        <taxon>Gunneridae</taxon>
        <taxon>Pentapetalae</taxon>
        <taxon>rosids</taxon>
        <taxon>fabids</taxon>
        <taxon>Fabales</taxon>
        <taxon>Fabaceae</taxon>
        <taxon>Papilionoideae</taxon>
        <taxon>50 kb inversion clade</taxon>
        <taxon>dalbergioids sensu lato</taxon>
        <taxon>Dalbergieae</taxon>
        <taxon>Pterocarpus clade</taxon>
        <taxon>Stylosanthes</taxon>
    </lineage>
</organism>
<name>A0ABU6ZB36_9FABA</name>
<evidence type="ECO:0000313" key="2">
    <source>
        <dbReference type="EMBL" id="MED6219201.1"/>
    </source>
</evidence>
<keyword evidence="1" id="KW-0472">Membrane</keyword>
<reference evidence="2 3" key="1">
    <citation type="journal article" date="2023" name="Plants (Basel)">
        <title>Bridging the Gap: Combining Genomics and Transcriptomics Approaches to Understand Stylosanthes scabra, an Orphan Legume from the Brazilian Caatinga.</title>
        <authorList>
            <person name="Ferreira-Neto J.R.C."/>
            <person name="da Silva M.D."/>
            <person name="Binneck E."/>
            <person name="de Melo N.F."/>
            <person name="da Silva R.H."/>
            <person name="de Melo A.L.T.M."/>
            <person name="Pandolfi V."/>
            <person name="Bustamante F.O."/>
            <person name="Brasileiro-Vidal A.C."/>
            <person name="Benko-Iseppon A.M."/>
        </authorList>
    </citation>
    <scope>NUCLEOTIDE SEQUENCE [LARGE SCALE GENOMIC DNA]</scope>
    <source>
        <tissue evidence="2">Leaves</tissue>
    </source>
</reference>
<dbReference type="Proteomes" id="UP001341840">
    <property type="component" value="Unassembled WGS sequence"/>
</dbReference>
<evidence type="ECO:0000256" key="1">
    <source>
        <dbReference type="SAM" id="Phobius"/>
    </source>
</evidence>
<keyword evidence="3" id="KW-1185">Reference proteome</keyword>
<accession>A0ABU6ZB36</accession>
<proteinExistence type="predicted"/>